<dbReference type="KEGG" id="kpul:GXN76_00920"/>
<feature type="transmembrane region" description="Helical" evidence="1">
    <location>
        <begin position="20"/>
        <end position="41"/>
    </location>
</feature>
<dbReference type="EMBL" id="CP048104">
    <property type="protein sequence ID" value="QKG83163.1"/>
    <property type="molecule type" value="Genomic_DNA"/>
</dbReference>
<keyword evidence="1" id="KW-0472">Membrane</keyword>
<keyword evidence="3" id="KW-1185">Reference proteome</keyword>
<evidence type="ECO:0000256" key="1">
    <source>
        <dbReference type="SAM" id="Phobius"/>
    </source>
</evidence>
<gene>
    <name evidence="2" type="ORF">GXN76_00920</name>
</gene>
<sequence>MLPINRVCLSKRGNVTTLWVAGLPAFMIIFMFLASLAVVWMTQSTSQVAADASSLAVTKKLDQLVEEEKQRRMNAVAKQNQGKEPGDPGYVDPYYAVLGTEQKRQFFMESVVSGHKEKLVATVRSYAEKNGGGRHGTIRLSVHDRIEVRVKTQFKPPIFKEDFKNTDVQGSGTGPRREYLSWVKTGSIKVDF</sequence>
<reference evidence="2 3" key="1">
    <citation type="submission" date="2020-01" db="EMBL/GenBank/DDBJ databases">
        <authorList>
            <person name="Gulvik C.A."/>
            <person name="Batra D.G."/>
        </authorList>
    </citation>
    <scope>NUCLEOTIDE SEQUENCE [LARGE SCALE GENOMIC DNA]</scope>
    <source>
        <strain evidence="2 3">W9323</strain>
    </source>
</reference>
<dbReference type="Proteomes" id="UP000503088">
    <property type="component" value="Chromosome"/>
</dbReference>
<dbReference type="RefSeq" id="WP_173219385.1">
    <property type="nucleotide sequence ID" value="NZ_CP048104.1"/>
</dbReference>
<dbReference type="AlphaFoldDB" id="A0A7D3XZN2"/>
<accession>A0A7D3XZN2</accession>
<keyword evidence="1" id="KW-0812">Transmembrane</keyword>
<proteinExistence type="predicted"/>
<name>A0A7D3XZN2_9BACL</name>
<evidence type="ECO:0000313" key="2">
    <source>
        <dbReference type="EMBL" id="QKG83163.1"/>
    </source>
</evidence>
<organism evidence="2 3">
    <name type="scientific">Kroppenstedtia pulmonis</name>
    <dbReference type="NCBI Taxonomy" id="1380685"/>
    <lineage>
        <taxon>Bacteria</taxon>
        <taxon>Bacillati</taxon>
        <taxon>Bacillota</taxon>
        <taxon>Bacilli</taxon>
        <taxon>Bacillales</taxon>
        <taxon>Thermoactinomycetaceae</taxon>
        <taxon>Kroppenstedtia</taxon>
    </lineage>
</organism>
<evidence type="ECO:0000313" key="3">
    <source>
        <dbReference type="Proteomes" id="UP000503088"/>
    </source>
</evidence>
<protein>
    <submittedName>
        <fullName evidence="2">Uncharacterized protein</fullName>
    </submittedName>
</protein>
<keyword evidence="1" id="KW-1133">Transmembrane helix</keyword>